<proteinExistence type="predicted"/>
<reference evidence="3 4" key="1">
    <citation type="submission" date="2019-02" db="EMBL/GenBank/DDBJ databases">
        <title>Deep-cultivation of Planctomycetes and their phenomic and genomic characterization uncovers novel biology.</title>
        <authorList>
            <person name="Wiegand S."/>
            <person name="Jogler M."/>
            <person name="Boedeker C."/>
            <person name="Pinto D."/>
            <person name="Vollmers J."/>
            <person name="Rivas-Marin E."/>
            <person name="Kohn T."/>
            <person name="Peeters S.H."/>
            <person name="Heuer A."/>
            <person name="Rast P."/>
            <person name="Oberbeckmann S."/>
            <person name="Bunk B."/>
            <person name="Jeske O."/>
            <person name="Meyerdierks A."/>
            <person name="Storesund J.E."/>
            <person name="Kallscheuer N."/>
            <person name="Luecker S."/>
            <person name="Lage O.M."/>
            <person name="Pohl T."/>
            <person name="Merkel B.J."/>
            <person name="Hornburger P."/>
            <person name="Mueller R.-W."/>
            <person name="Bruemmer F."/>
            <person name="Labrenz M."/>
            <person name="Spormann A.M."/>
            <person name="Op Den Camp H."/>
            <person name="Overmann J."/>
            <person name="Amann R."/>
            <person name="Jetten M.S.M."/>
            <person name="Mascher T."/>
            <person name="Medema M.H."/>
            <person name="Devos D.P."/>
            <person name="Kaster A.-K."/>
            <person name="Ovreas L."/>
            <person name="Rohde M."/>
            <person name="Galperin M.Y."/>
            <person name="Jogler C."/>
        </authorList>
    </citation>
    <scope>NUCLEOTIDE SEQUENCE [LARGE SCALE GENOMIC DNA]</scope>
    <source>
        <strain evidence="3 4">Q31b</strain>
    </source>
</reference>
<evidence type="ECO:0000313" key="3">
    <source>
        <dbReference type="EMBL" id="TWU44282.1"/>
    </source>
</evidence>
<name>A0A5C6E5U2_9BACT</name>
<feature type="domain" description="Right handed beta helix" evidence="2">
    <location>
        <begin position="486"/>
        <end position="578"/>
    </location>
</feature>
<dbReference type="Gene3D" id="2.160.20.10">
    <property type="entry name" value="Single-stranded right-handed beta-helix, Pectin lyase-like"/>
    <property type="match status" value="2"/>
</dbReference>
<dbReference type="OrthoDB" id="9791852at2"/>
<keyword evidence="1" id="KW-0732">Signal</keyword>
<dbReference type="Proteomes" id="UP000315471">
    <property type="component" value="Unassembled WGS sequence"/>
</dbReference>
<accession>A0A5C6E5U2</accession>
<dbReference type="SUPFAM" id="SSF51126">
    <property type="entry name" value="Pectin lyase-like"/>
    <property type="match status" value="1"/>
</dbReference>
<dbReference type="PANTHER" id="PTHR36453">
    <property type="entry name" value="SECRETED PROTEIN-RELATED"/>
    <property type="match status" value="1"/>
</dbReference>
<feature type="domain" description="Right handed beta helix" evidence="2">
    <location>
        <begin position="338"/>
        <end position="445"/>
    </location>
</feature>
<dbReference type="InterPro" id="IPR011050">
    <property type="entry name" value="Pectin_lyase_fold/virulence"/>
</dbReference>
<dbReference type="Pfam" id="PF13229">
    <property type="entry name" value="Beta_helix"/>
    <property type="match status" value="2"/>
</dbReference>
<dbReference type="RefSeq" id="WP_146599261.1">
    <property type="nucleotide sequence ID" value="NZ_SJPY01000002.1"/>
</dbReference>
<keyword evidence="4" id="KW-1185">Reference proteome</keyword>
<dbReference type="InterPro" id="IPR012334">
    <property type="entry name" value="Pectin_lyas_fold"/>
</dbReference>
<sequence precursor="true">MKLLLIVLIALTSGTVCCAAEETADFYVSPRGSDRWSGTLAEPDQGGADGPFATIARARDAVRELKKSQSTDIVVLVREGNYQLEETVVFGLQDSGVGDATITYAAYPGEKPVFSSGQEIKGLKKVTGELPDLPKEAQGNVLVADVSGRFHSLFNAEGLLPRARSAGFRTTAGNGRTGLRFPEGRLKNWSNLEDVEIVIRASHQWMINILPLASVDEEAQVAQTSIDATYAMKSLGDSCWVENVLEELDQPGEWVLNTKEGKLYLWPRGESPVLAPQLLELIRVEGKIDEMGPTDVPVRNLCFRGLTFMHGDRYLFDQDDAGVQHDWDVVDKDNALVRLRGAENCVVEECHFLHSGSGAVRVDLYGQGNKISSNHIEHIGGTGIMLGGYGPGTKDVNKKNLVYNNHIHHVGELYWHSPGILLWQSGENRVANNLIHNTNYCGMIVCGMVTKFINGNGREVSRSIRRHEVGQVPHNPTIDDVRPFLHSHDNLIEYNEIHHAMEKLGDGNGIYIRGSGPGNIIRRNYIHHLVAESGAQSGMRTDGGQMDTLIAENLIYKCTSQGLILKLNNRAENNIIAYVLDGARQAKGTEVSYLRLTEGPSTGGAIKRNIFYHPGTKASFFTESRGAQSKDGDKDYNIYYCAGNPEVSQSALTRMQREGVDAHSLAVDPMFVDPDNGDFRLKPDSPALELGFVPIDLSKVGLRNDNK</sequence>
<dbReference type="AlphaFoldDB" id="A0A5C6E5U2"/>
<feature type="chain" id="PRO_5023049708" description="Right handed beta helix domain-containing protein" evidence="1">
    <location>
        <begin position="20"/>
        <end position="707"/>
    </location>
</feature>
<evidence type="ECO:0000313" key="4">
    <source>
        <dbReference type="Proteomes" id="UP000315471"/>
    </source>
</evidence>
<evidence type="ECO:0000256" key="1">
    <source>
        <dbReference type="SAM" id="SignalP"/>
    </source>
</evidence>
<evidence type="ECO:0000259" key="2">
    <source>
        <dbReference type="Pfam" id="PF13229"/>
    </source>
</evidence>
<comment type="caution">
    <text evidence="3">The sequence shown here is derived from an EMBL/GenBank/DDBJ whole genome shotgun (WGS) entry which is preliminary data.</text>
</comment>
<organism evidence="3 4">
    <name type="scientific">Novipirellula aureliae</name>
    <dbReference type="NCBI Taxonomy" id="2527966"/>
    <lineage>
        <taxon>Bacteria</taxon>
        <taxon>Pseudomonadati</taxon>
        <taxon>Planctomycetota</taxon>
        <taxon>Planctomycetia</taxon>
        <taxon>Pirellulales</taxon>
        <taxon>Pirellulaceae</taxon>
        <taxon>Novipirellula</taxon>
    </lineage>
</organism>
<dbReference type="InterPro" id="IPR039448">
    <property type="entry name" value="Beta_helix"/>
</dbReference>
<feature type="signal peptide" evidence="1">
    <location>
        <begin position="1"/>
        <end position="19"/>
    </location>
</feature>
<dbReference type="InterPro" id="IPR006626">
    <property type="entry name" value="PbH1"/>
</dbReference>
<protein>
    <recommendedName>
        <fullName evidence="2">Right handed beta helix domain-containing protein</fullName>
    </recommendedName>
</protein>
<dbReference type="EMBL" id="SJPY01000002">
    <property type="protein sequence ID" value="TWU44282.1"/>
    <property type="molecule type" value="Genomic_DNA"/>
</dbReference>
<dbReference type="SMART" id="SM00710">
    <property type="entry name" value="PbH1"/>
    <property type="match status" value="7"/>
</dbReference>
<dbReference type="PANTHER" id="PTHR36453:SF1">
    <property type="entry name" value="RIGHT HANDED BETA HELIX DOMAIN-CONTAINING PROTEIN"/>
    <property type="match status" value="1"/>
</dbReference>
<gene>
    <name evidence="3" type="ORF">Q31b_18180</name>
</gene>